<name>A0A0D2K940_9EURO</name>
<reference evidence="1 2" key="1">
    <citation type="submission" date="2015-01" db="EMBL/GenBank/DDBJ databases">
        <title>The Genome Sequence of Fonsecaea multimorphosa CBS 102226.</title>
        <authorList>
            <consortium name="The Broad Institute Genomics Platform"/>
            <person name="Cuomo C."/>
            <person name="de Hoog S."/>
            <person name="Gorbushina A."/>
            <person name="Stielow B."/>
            <person name="Teixiera M."/>
            <person name="Abouelleil A."/>
            <person name="Chapman S.B."/>
            <person name="Priest M."/>
            <person name="Young S.K."/>
            <person name="Wortman J."/>
            <person name="Nusbaum C."/>
            <person name="Birren B."/>
        </authorList>
    </citation>
    <scope>NUCLEOTIDE SEQUENCE [LARGE SCALE GENOMIC DNA]</scope>
    <source>
        <strain evidence="1 2">CBS 102226</strain>
    </source>
</reference>
<dbReference type="VEuPathDB" id="FungiDB:Z520_11344"/>
<dbReference type="AlphaFoldDB" id="A0A0D2K940"/>
<dbReference type="OrthoDB" id="4157359at2759"/>
<accession>A0A0D2K940</accession>
<dbReference type="Proteomes" id="UP000053411">
    <property type="component" value="Unassembled WGS sequence"/>
</dbReference>
<evidence type="ECO:0000313" key="2">
    <source>
        <dbReference type="Proteomes" id="UP000053411"/>
    </source>
</evidence>
<protein>
    <submittedName>
        <fullName evidence="1">Uncharacterized protein</fullName>
    </submittedName>
</protein>
<gene>
    <name evidence="1" type="ORF">Z520_11344</name>
</gene>
<dbReference type="GeneID" id="27717090"/>
<sequence>MERMAQRQWRHSAPNLRNLTVPHIGEIADAPTAPSWPANSYMSAPWGTSSMHSLSVPTLSSPSSRFPQAPYQTVPTHVPQTPVLRPTQFLQGGIGYPHQHDFGVAQAGQEGISPTNTVSTYELSSPKGFSVTFAPAAQFNVLDAMNQLHISQPHEAYMQPSSIPITALEQRHFPLSQLPSMLDHQSAAFRLEKARKGRGQRSC</sequence>
<keyword evidence="2" id="KW-1185">Reference proteome</keyword>
<organism evidence="1 2">
    <name type="scientific">Fonsecaea multimorphosa CBS 102226</name>
    <dbReference type="NCBI Taxonomy" id="1442371"/>
    <lineage>
        <taxon>Eukaryota</taxon>
        <taxon>Fungi</taxon>
        <taxon>Dikarya</taxon>
        <taxon>Ascomycota</taxon>
        <taxon>Pezizomycotina</taxon>
        <taxon>Eurotiomycetes</taxon>
        <taxon>Chaetothyriomycetidae</taxon>
        <taxon>Chaetothyriales</taxon>
        <taxon>Herpotrichiellaceae</taxon>
        <taxon>Fonsecaea</taxon>
    </lineage>
</organism>
<evidence type="ECO:0000313" key="1">
    <source>
        <dbReference type="EMBL" id="KIX92868.1"/>
    </source>
</evidence>
<dbReference type="EMBL" id="KN848099">
    <property type="protein sequence ID" value="KIX92868.1"/>
    <property type="molecule type" value="Genomic_DNA"/>
</dbReference>
<dbReference type="RefSeq" id="XP_016626991.1">
    <property type="nucleotide sequence ID" value="XM_016781833.1"/>
</dbReference>
<proteinExistence type="predicted"/>